<protein>
    <submittedName>
        <fullName evidence="1">Uncharacterized protein</fullName>
    </submittedName>
</protein>
<organism evidence="1 2">
    <name type="scientific">Aldrovandia affinis</name>
    <dbReference type="NCBI Taxonomy" id="143900"/>
    <lineage>
        <taxon>Eukaryota</taxon>
        <taxon>Metazoa</taxon>
        <taxon>Chordata</taxon>
        <taxon>Craniata</taxon>
        <taxon>Vertebrata</taxon>
        <taxon>Euteleostomi</taxon>
        <taxon>Actinopterygii</taxon>
        <taxon>Neopterygii</taxon>
        <taxon>Teleostei</taxon>
        <taxon>Notacanthiformes</taxon>
        <taxon>Halosauridae</taxon>
        <taxon>Aldrovandia</taxon>
    </lineage>
</organism>
<gene>
    <name evidence="1" type="ORF">AAFF_G00434230</name>
</gene>
<accession>A0AAD7S858</accession>
<dbReference type="Proteomes" id="UP001221898">
    <property type="component" value="Unassembled WGS sequence"/>
</dbReference>
<sequence>MLSVERREGAGFLGKSGELGRLAVFKLPHKRLVGIGTGELTSSLNARCMTSDPDRSPTRSSMPPDVHPCVANGINCNVEAEACALVDSEAEPGPGG</sequence>
<keyword evidence="2" id="KW-1185">Reference proteome</keyword>
<name>A0AAD7S858_9TELE</name>
<evidence type="ECO:0000313" key="1">
    <source>
        <dbReference type="EMBL" id="KAJ8397734.1"/>
    </source>
</evidence>
<dbReference type="AlphaFoldDB" id="A0AAD7S858"/>
<proteinExistence type="predicted"/>
<dbReference type="EMBL" id="JAINUG010000095">
    <property type="protein sequence ID" value="KAJ8397734.1"/>
    <property type="molecule type" value="Genomic_DNA"/>
</dbReference>
<reference evidence="1" key="1">
    <citation type="journal article" date="2023" name="Science">
        <title>Genome structures resolve the early diversification of teleost fishes.</title>
        <authorList>
            <person name="Parey E."/>
            <person name="Louis A."/>
            <person name="Montfort J."/>
            <person name="Bouchez O."/>
            <person name="Roques C."/>
            <person name="Iampietro C."/>
            <person name="Lluch J."/>
            <person name="Castinel A."/>
            <person name="Donnadieu C."/>
            <person name="Desvignes T."/>
            <person name="Floi Bucao C."/>
            <person name="Jouanno E."/>
            <person name="Wen M."/>
            <person name="Mejri S."/>
            <person name="Dirks R."/>
            <person name="Jansen H."/>
            <person name="Henkel C."/>
            <person name="Chen W.J."/>
            <person name="Zahm M."/>
            <person name="Cabau C."/>
            <person name="Klopp C."/>
            <person name="Thompson A.W."/>
            <person name="Robinson-Rechavi M."/>
            <person name="Braasch I."/>
            <person name="Lecointre G."/>
            <person name="Bobe J."/>
            <person name="Postlethwait J.H."/>
            <person name="Berthelot C."/>
            <person name="Roest Crollius H."/>
            <person name="Guiguen Y."/>
        </authorList>
    </citation>
    <scope>NUCLEOTIDE SEQUENCE</scope>
    <source>
        <strain evidence="1">NC1722</strain>
    </source>
</reference>
<comment type="caution">
    <text evidence="1">The sequence shown here is derived from an EMBL/GenBank/DDBJ whole genome shotgun (WGS) entry which is preliminary data.</text>
</comment>
<evidence type="ECO:0000313" key="2">
    <source>
        <dbReference type="Proteomes" id="UP001221898"/>
    </source>
</evidence>